<name>A0AAD6UR69_9AGAR</name>
<reference evidence="2" key="1">
    <citation type="submission" date="2023-03" db="EMBL/GenBank/DDBJ databases">
        <title>Massive genome expansion in bonnet fungi (Mycena s.s.) driven by repeated elements and novel gene families across ecological guilds.</title>
        <authorList>
            <consortium name="Lawrence Berkeley National Laboratory"/>
            <person name="Harder C.B."/>
            <person name="Miyauchi S."/>
            <person name="Viragh M."/>
            <person name="Kuo A."/>
            <person name="Thoen E."/>
            <person name="Andreopoulos B."/>
            <person name="Lu D."/>
            <person name="Skrede I."/>
            <person name="Drula E."/>
            <person name="Henrissat B."/>
            <person name="Morin E."/>
            <person name="Kohler A."/>
            <person name="Barry K."/>
            <person name="LaButti K."/>
            <person name="Morin E."/>
            <person name="Salamov A."/>
            <person name="Lipzen A."/>
            <person name="Mereny Z."/>
            <person name="Hegedus B."/>
            <person name="Baldrian P."/>
            <person name="Stursova M."/>
            <person name="Weitz H."/>
            <person name="Taylor A."/>
            <person name="Grigoriev I.V."/>
            <person name="Nagy L.G."/>
            <person name="Martin F."/>
            <person name="Kauserud H."/>
        </authorList>
    </citation>
    <scope>NUCLEOTIDE SEQUENCE</scope>
    <source>
        <strain evidence="2">9144</strain>
    </source>
</reference>
<dbReference type="AlphaFoldDB" id="A0AAD6UR69"/>
<keyword evidence="3" id="KW-1185">Reference proteome</keyword>
<evidence type="ECO:0000256" key="1">
    <source>
        <dbReference type="SAM" id="MobiDB-lite"/>
    </source>
</evidence>
<sequence>MTRPDPELDPPQTESLQSPEPRERSAAADLATTSDCRTTKSQAEIAELVVSIEKKIEELVDRQRERKRLETKVRGVTELNHITKYAVNIAKESKPRDTLTFLRRTDCVPERGSRRSSEMAEIARDYHRDLQSEVQPKKRCSDLCPHCDLRRTWDRSVKSSPKTTS</sequence>
<accession>A0AAD6UR69</accession>
<evidence type="ECO:0000313" key="3">
    <source>
        <dbReference type="Proteomes" id="UP001219525"/>
    </source>
</evidence>
<dbReference type="EMBL" id="JARJCW010000148">
    <property type="protein sequence ID" value="KAJ7190516.1"/>
    <property type="molecule type" value="Genomic_DNA"/>
</dbReference>
<organism evidence="2 3">
    <name type="scientific">Mycena pura</name>
    <dbReference type="NCBI Taxonomy" id="153505"/>
    <lineage>
        <taxon>Eukaryota</taxon>
        <taxon>Fungi</taxon>
        <taxon>Dikarya</taxon>
        <taxon>Basidiomycota</taxon>
        <taxon>Agaricomycotina</taxon>
        <taxon>Agaricomycetes</taxon>
        <taxon>Agaricomycetidae</taxon>
        <taxon>Agaricales</taxon>
        <taxon>Marasmiineae</taxon>
        <taxon>Mycenaceae</taxon>
        <taxon>Mycena</taxon>
    </lineage>
</organism>
<proteinExistence type="predicted"/>
<comment type="caution">
    <text evidence="2">The sequence shown here is derived from an EMBL/GenBank/DDBJ whole genome shotgun (WGS) entry which is preliminary data.</text>
</comment>
<feature type="region of interest" description="Disordered" evidence="1">
    <location>
        <begin position="1"/>
        <end position="38"/>
    </location>
</feature>
<protein>
    <submittedName>
        <fullName evidence="2">Uncharacterized protein</fullName>
    </submittedName>
</protein>
<dbReference type="Proteomes" id="UP001219525">
    <property type="component" value="Unassembled WGS sequence"/>
</dbReference>
<evidence type="ECO:0000313" key="2">
    <source>
        <dbReference type="EMBL" id="KAJ7190516.1"/>
    </source>
</evidence>
<gene>
    <name evidence="2" type="ORF">GGX14DRAFT_407953</name>
</gene>